<dbReference type="EMBL" id="JAIWYP010000004">
    <property type="protein sequence ID" value="KAH3839228.1"/>
    <property type="molecule type" value="Genomic_DNA"/>
</dbReference>
<evidence type="ECO:0000313" key="1">
    <source>
        <dbReference type="EMBL" id="KAH3839228.1"/>
    </source>
</evidence>
<reference evidence="1" key="1">
    <citation type="journal article" date="2019" name="bioRxiv">
        <title>The Genome of the Zebra Mussel, Dreissena polymorpha: A Resource for Invasive Species Research.</title>
        <authorList>
            <person name="McCartney M.A."/>
            <person name="Auch B."/>
            <person name="Kono T."/>
            <person name="Mallez S."/>
            <person name="Zhang Y."/>
            <person name="Obille A."/>
            <person name="Becker A."/>
            <person name="Abrahante J.E."/>
            <person name="Garbe J."/>
            <person name="Badalamenti J.P."/>
            <person name="Herman A."/>
            <person name="Mangelson H."/>
            <person name="Liachko I."/>
            <person name="Sullivan S."/>
            <person name="Sone E.D."/>
            <person name="Koren S."/>
            <person name="Silverstein K.A.T."/>
            <person name="Beckman K.B."/>
            <person name="Gohl D.M."/>
        </authorList>
    </citation>
    <scope>NUCLEOTIDE SEQUENCE</scope>
    <source>
        <strain evidence="1">Duluth1</strain>
        <tissue evidence="1">Whole animal</tissue>
    </source>
</reference>
<dbReference type="AlphaFoldDB" id="A0A9D4KG40"/>
<accession>A0A9D4KG40</accession>
<organism evidence="1 2">
    <name type="scientific">Dreissena polymorpha</name>
    <name type="common">Zebra mussel</name>
    <name type="synonym">Mytilus polymorpha</name>
    <dbReference type="NCBI Taxonomy" id="45954"/>
    <lineage>
        <taxon>Eukaryota</taxon>
        <taxon>Metazoa</taxon>
        <taxon>Spiralia</taxon>
        <taxon>Lophotrochozoa</taxon>
        <taxon>Mollusca</taxon>
        <taxon>Bivalvia</taxon>
        <taxon>Autobranchia</taxon>
        <taxon>Heteroconchia</taxon>
        <taxon>Euheterodonta</taxon>
        <taxon>Imparidentia</taxon>
        <taxon>Neoheterodontei</taxon>
        <taxon>Myida</taxon>
        <taxon>Dreissenoidea</taxon>
        <taxon>Dreissenidae</taxon>
        <taxon>Dreissena</taxon>
    </lineage>
</organism>
<sequence length="60" mass="7112">MHCRRTKSKAEVDTKRRLANPARVTYAAQLFRDSDCKVCSRQVIRYKMVHYPAPEWISWG</sequence>
<name>A0A9D4KG40_DREPO</name>
<proteinExistence type="predicted"/>
<comment type="caution">
    <text evidence="1">The sequence shown here is derived from an EMBL/GenBank/DDBJ whole genome shotgun (WGS) entry which is preliminary data.</text>
</comment>
<dbReference type="Proteomes" id="UP000828390">
    <property type="component" value="Unassembled WGS sequence"/>
</dbReference>
<reference evidence="1" key="2">
    <citation type="submission" date="2020-11" db="EMBL/GenBank/DDBJ databases">
        <authorList>
            <person name="McCartney M.A."/>
            <person name="Auch B."/>
            <person name="Kono T."/>
            <person name="Mallez S."/>
            <person name="Becker A."/>
            <person name="Gohl D.M."/>
            <person name="Silverstein K.A.T."/>
            <person name="Koren S."/>
            <person name="Bechman K.B."/>
            <person name="Herman A."/>
            <person name="Abrahante J.E."/>
            <person name="Garbe J."/>
        </authorList>
    </citation>
    <scope>NUCLEOTIDE SEQUENCE</scope>
    <source>
        <strain evidence="1">Duluth1</strain>
        <tissue evidence="1">Whole animal</tissue>
    </source>
</reference>
<gene>
    <name evidence="1" type="ORF">DPMN_112653</name>
</gene>
<protein>
    <submittedName>
        <fullName evidence="1">Uncharacterized protein</fullName>
    </submittedName>
</protein>
<keyword evidence="2" id="KW-1185">Reference proteome</keyword>
<evidence type="ECO:0000313" key="2">
    <source>
        <dbReference type="Proteomes" id="UP000828390"/>
    </source>
</evidence>